<proteinExistence type="predicted"/>
<reference evidence="9 10" key="1">
    <citation type="submission" date="2024-11" db="EMBL/GenBank/DDBJ databases">
        <authorList>
            <person name="Kaparullina E.N."/>
            <person name="Delegan Y.A."/>
            <person name="Doronina N.V."/>
        </authorList>
    </citation>
    <scope>NUCLEOTIDE SEQUENCE [LARGE SCALE GENOMIC DNA]</scope>
    <source>
        <strain evidence="9 10">7sh_L</strain>
    </source>
</reference>
<dbReference type="Pfam" id="PF22290">
    <property type="entry name" value="DmmA-like_N"/>
    <property type="match status" value="1"/>
</dbReference>
<dbReference type="InterPro" id="IPR001041">
    <property type="entry name" value="2Fe-2S_ferredoxin-type"/>
</dbReference>
<dbReference type="Gene3D" id="3.10.20.30">
    <property type="match status" value="1"/>
</dbReference>
<dbReference type="Proteomes" id="UP001617669">
    <property type="component" value="Unassembled WGS sequence"/>
</dbReference>
<evidence type="ECO:0000256" key="1">
    <source>
        <dbReference type="ARBA" id="ARBA00022630"/>
    </source>
</evidence>
<accession>A0ABW8GL42</accession>
<protein>
    <submittedName>
        <fullName evidence="9">PDR/VanB family oxidoreductase</fullName>
    </submittedName>
</protein>
<feature type="domain" description="2Fe-2S ferredoxin-type" evidence="7">
    <location>
        <begin position="230"/>
        <end position="317"/>
    </location>
</feature>
<dbReference type="PRINTS" id="PR00409">
    <property type="entry name" value="PHDIOXRDTASE"/>
</dbReference>
<evidence type="ECO:0000256" key="6">
    <source>
        <dbReference type="ARBA" id="ARBA00023014"/>
    </source>
</evidence>
<dbReference type="InterPro" id="IPR017927">
    <property type="entry name" value="FAD-bd_FR_type"/>
</dbReference>
<dbReference type="InterPro" id="IPR039261">
    <property type="entry name" value="FNR_nucleotide-bd"/>
</dbReference>
<keyword evidence="4" id="KW-0560">Oxidoreductase</keyword>
<dbReference type="InterPro" id="IPR012675">
    <property type="entry name" value="Beta-grasp_dom_sf"/>
</dbReference>
<comment type="caution">
    <text evidence="9">The sequence shown here is derived from an EMBL/GenBank/DDBJ whole genome shotgun (WGS) entry which is preliminary data.</text>
</comment>
<dbReference type="PANTHER" id="PTHR47354:SF1">
    <property type="entry name" value="CARNITINE MONOOXYGENASE REDUCTASE SUBUNIT"/>
    <property type="match status" value="1"/>
</dbReference>
<keyword evidence="6" id="KW-0411">Iron-sulfur</keyword>
<dbReference type="SUPFAM" id="SSF63380">
    <property type="entry name" value="Riboflavin synthase domain-like"/>
    <property type="match status" value="1"/>
</dbReference>
<evidence type="ECO:0000256" key="2">
    <source>
        <dbReference type="ARBA" id="ARBA00022714"/>
    </source>
</evidence>
<evidence type="ECO:0000259" key="8">
    <source>
        <dbReference type="PROSITE" id="PS51384"/>
    </source>
</evidence>
<dbReference type="Gene3D" id="3.40.50.80">
    <property type="entry name" value="Nucleotide-binding domain of ferredoxin-NADP reductase (FNR) module"/>
    <property type="match status" value="1"/>
</dbReference>
<dbReference type="SUPFAM" id="SSF54292">
    <property type="entry name" value="2Fe-2S ferredoxin-like"/>
    <property type="match status" value="1"/>
</dbReference>
<name>A0ABW8GL42_9PROT</name>
<evidence type="ECO:0000313" key="10">
    <source>
        <dbReference type="Proteomes" id="UP001617669"/>
    </source>
</evidence>
<gene>
    <name evidence="9" type="ORF">ACIKP9_07630</name>
</gene>
<dbReference type="InterPro" id="IPR054582">
    <property type="entry name" value="DmmA-like_N"/>
</dbReference>
<dbReference type="InterPro" id="IPR017938">
    <property type="entry name" value="Riboflavin_synthase-like_b-brl"/>
</dbReference>
<keyword evidence="2" id="KW-0001">2Fe-2S</keyword>
<evidence type="ECO:0000259" key="7">
    <source>
        <dbReference type="PROSITE" id="PS51085"/>
    </source>
</evidence>
<keyword evidence="3" id="KW-0479">Metal-binding</keyword>
<keyword evidence="1" id="KW-0285">Flavoprotein</keyword>
<dbReference type="PANTHER" id="PTHR47354">
    <property type="entry name" value="NADH OXIDOREDUCTASE HCR"/>
    <property type="match status" value="1"/>
</dbReference>
<dbReference type="RefSeq" id="WP_400881169.1">
    <property type="nucleotide sequence ID" value="NZ_JBIWXY010000001.1"/>
</dbReference>
<organism evidence="9 10">
    <name type="scientific">Methylobacillus methanolivorans</name>
    <dbReference type="NCBI Taxonomy" id="1848927"/>
    <lineage>
        <taxon>Bacteria</taxon>
        <taxon>Pseudomonadati</taxon>
        <taxon>Pseudomonadota</taxon>
        <taxon>Betaproteobacteria</taxon>
        <taxon>Nitrosomonadales</taxon>
        <taxon>Methylophilaceae</taxon>
        <taxon>Methylobacillus</taxon>
    </lineage>
</organism>
<evidence type="ECO:0000256" key="3">
    <source>
        <dbReference type="ARBA" id="ARBA00022723"/>
    </source>
</evidence>
<keyword evidence="5" id="KW-0408">Iron</keyword>
<dbReference type="PROSITE" id="PS51085">
    <property type="entry name" value="2FE2S_FER_2"/>
    <property type="match status" value="1"/>
</dbReference>
<evidence type="ECO:0000313" key="9">
    <source>
        <dbReference type="EMBL" id="MFJ5446095.1"/>
    </source>
</evidence>
<dbReference type="Gene3D" id="2.40.30.10">
    <property type="entry name" value="Translation factors"/>
    <property type="match status" value="1"/>
</dbReference>
<sequence>MSTLKVIVSHIAEVAEGIRHFTLVDASGGELPGFSGGSHVVVSMPAGPRTYRNAYSLLSSPSERRHYQIAVRLQENSRGGSRFMHEQVTVGTALDITWPVNLFAIARLGHKHILVAGGIGITPFMSQAHELLRSGANFELHYGIRSPRHAGFIDELRALLGDRLHCYDQSQGQVIDSQALLARQPLGTHVYVCGPAGMVDAVVGSAKRLGWPDAHVHYEQFLAPPVGEPFSIRLKQSGLVVDVAAEESMLEAMEAASVEVPHLCRGGACGRCELEVLSTDGVIEHHDHYLSEDEKRAGNKILPCVSRAKCSFIELNL</sequence>
<dbReference type="Pfam" id="PF00111">
    <property type="entry name" value="Fer2"/>
    <property type="match status" value="1"/>
</dbReference>
<evidence type="ECO:0000256" key="4">
    <source>
        <dbReference type="ARBA" id="ARBA00023002"/>
    </source>
</evidence>
<dbReference type="CDD" id="cd06185">
    <property type="entry name" value="PDR_like"/>
    <property type="match status" value="1"/>
</dbReference>
<dbReference type="InterPro" id="IPR050415">
    <property type="entry name" value="MRET"/>
</dbReference>
<dbReference type="CDD" id="cd00207">
    <property type="entry name" value="fer2"/>
    <property type="match status" value="1"/>
</dbReference>
<dbReference type="InterPro" id="IPR036010">
    <property type="entry name" value="2Fe-2S_ferredoxin-like_sf"/>
</dbReference>
<dbReference type="PROSITE" id="PS51384">
    <property type="entry name" value="FAD_FR"/>
    <property type="match status" value="1"/>
</dbReference>
<evidence type="ECO:0000256" key="5">
    <source>
        <dbReference type="ARBA" id="ARBA00023004"/>
    </source>
</evidence>
<keyword evidence="10" id="KW-1185">Reference proteome</keyword>
<dbReference type="EMBL" id="JBIWXY010000001">
    <property type="protein sequence ID" value="MFJ5446095.1"/>
    <property type="molecule type" value="Genomic_DNA"/>
</dbReference>
<dbReference type="SUPFAM" id="SSF52343">
    <property type="entry name" value="Ferredoxin reductase-like, C-terminal NADP-linked domain"/>
    <property type="match status" value="1"/>
</dbReference>
<feature type="domain" description="FAD-binding FR-type" evidence="8">
    <location>
        <begin position="1"/>
        <end position="106"/>
    </location>
</feature>